<gene>
    <name evidence="4" type="ORF">GOTRE_150_01170</name>
</gene>
<dbReference type="SUPFAM" id="SSF48498">
    <property type="entry name" value="Tetracyclin repressor-like, C-terminal domain"/>
    <property type="match status" value="1"/>
</dbReference>
<dbReference type="InterPro" id="IPR036271">
    <property type="entry name" value="Tet_transcr_reg_TetR-rel_C_sf"/>
</dbReference>
<dbReference type="InterPro" id="IPR001647">
    <property type="entry name" value="HTH_TetR"/>
</dbReference>
<dbReference type="EMBL" id="BAFD01000115">
    <property type="protein sequence ID" value="GAB46374.1"/>
    <property type="molecule type" value="Genomic_DNA"/>
</dbReference>
<dbReference type="SUPFAM" id="SSF46689">
    <property type="entry name" value="Homeodomain-like"/>
    <property type="match status" value="1"/>
</dbReference>
<dbReference type="Proteomes" id="UP000004881">
    <property type="component" value="Unassembled WGS sequence"/>
</dbReference>
<evidence type="ECO:0000256" key="2">
    <source>
        <dbReference type="PROSITE-ProRule" id="PRU00335"/>
    </source>
</evidence>
<keyword evidence="5" id="KW-1185">Reference proteome</keyword>
<feature type="domain" description="HTH tetR-type" evidence="3">
    <location>
        <begin position="33"/>
        <end position="93"/>
    </location>
</feature>
<dbReference type="InterPro" id="IPR009057">
    <property type="entry name" value="Homeodomain-like_sf"/>
</dbReference>
<proteinExistence type="predicted"/>
<dbReference type="PANTHER" id="PTHR30055:SF184">
    <property type="entry name" value="HTH-TYPE TRANSCRIPTIONAL REGULATOR ETHR"/>
    <property type="match status" value="1"/>
</dbReference>
<reference evidence="4 5" key="1">
    <citation type="submission" date="2012-02" db="EMBL/GenBank/DDBJ databases">
        <title>Whole genome shotgun sequence of Gordonia terrae NBRC 100016.</title>
        <authorList>
            <person name="Takarada H."/>
            <person name="Hosoyama A."/>
            <person name="Tsuchikane K."/>
            <person name="Katsumata H."/>
            <person name="Yamazaki S."/>
            <person name="Fujita N."/>
        </authorList>
    </citation>
    <scope>NUCLEOTIDE SEQUENCE [LARGE SCALE GENOMIC DNA]</scope>
    <source>
        <strain evidence="4 5">NBRC 100016</strain>
    </source>
</reference>
<evidence type="ECO:0000313" key="5">
    <source>
        <dbReference type="Proteomes" id="UP000004881"/>
    </source>
</evidence>
<dbReference type="InterPro" id="IPR049397">
    <property type="entry name" value="EthR_C"/>
</dbReference>
<dbReference type="Pfam" id="PF00440">
    <property type="entry name" value="TetR_N"/>
    <property type="match status" value="1"/>
</dbReference>
<dbReference type="Gene3D" id="1.10.357.10">
    <property type="entry name" value="Tetracycline Repressor, domain 2"/>
    <property type="match status" value="1"/>
</dbReference>
<protein>
    <submittedName>
        <fullName evidence="4">TetR family transcriptional regulator</fullName>
    </submittedName>
</protein>
<dbReference type="PROSITE" id="PS50977">
    <property type="entry name" value="HTH_TETR_2"/>
    <property type="match status" value="1"/>
</dbReference>
<keyword evidence="1 2" id="KW-0238">DNA-binding</keyword>
<dbReference type="Gene3D" id="1.10.10.60">
    <property type="entry name" value="Homeodomain-like"/>
    <property type="match status" value="1"/>
</dbReference>
<dbReference type="InterPro" id="IPR050109">
    <property type="entry name" value="HTH-type_TetR-like_transc_reg"/>
</dbReference>
<accession>A0ABQ0HKG3</accession>
<organism evidence="4 5">
    <name type="scientific">Gordonia terrae NBRC 100016</name>
    <dbReference type="NCBI Taxonomy" id="1089454"/>
    <lineage>
        <taxon>Bacteria</taxon>
        <taxon>Bacillati</taxon>
        <taxon>Actinomycetota</taxon>
        <taxon>Actinomycetes</taxon>
        <taxon>Mycobacteriales</taxon>
        <taxon>Gordoniaceae</taxon>
        <taxon>Gordonia</taxon>
    </lineage>
</organism>
<dbReference type="PRINTS" id="PR00455">
    <property type="entry name" value="HTHTETR"/>
</dbReference>
<sequence>MRRYSLYMSNPTTDRAREPLIGDRRVSAPAKGERQRRSLLDGIARLLTSRSIDELGIAEIANEAGVSRSAFYAYFDSKYAALAVLTSEAWATYADQTDVFTRQPDEDPAAFLDRTGRAALGIWKKHAAVLVASIQAIPVDPRIAALWNTWNRRLTDALTEQLRDDIRAGLAHPATDDVARLITDLNYMMQHAFYLNCVSGADHAETLRMFNSVTAIWLAAAWGRGTS</sequence>
<name>A0ABQ0HKG3_9ACTN</name>
<comment type="caution">
    <text evidence="4">The sequence shown here is derived from an EMBL/GenBank/DDBJ whole genome shotgun (WGS) entry which is preliminary data.</text>
</comment>
<evidence type="ECO:0000313" key="4">
    <source>
        <dbReference type="EMBL" id="GAB46374.1"/>
    </source>
</evidence>
<feature type="DNA-binding region" description="H-T-H motif" evidence="2">
    <location>
        <begin position="56"/>
        <end position="75"/>
    </location>
</feature>
<dbReference type="Pfam" id="PF21313">
    <property type="entry name" value="EthR_C"/>
    <property type="match status" value="1"/>
</dbReference>
<evidence type="ECO:0000256" key="1">
    <source>
        <dbReference type="ARBA" id="ARBA00023125"/>
    </source>
</evidence>
<dbReference type="PANTHER" id="PTHR30055">
    <property type="entry name" value="HTH-TYPE TRANSCRIPTIONAL REGULATOR RUTR"/>
    <property type="match status" value="1"/>
</dbReference>
<evidence type="ECO:0000259" key="3">
    <source>
        <dbReference type="PROSITE" id="PS50977"/>
    </source>
</evidence>